<dbReference type="SMART" id="SM00220">
    <property type="entry name" value="S_TKc"/>
    <property type="match status" value="1"/>
</dbReference>
<feature type="compositionally biased region" description="Pro residues" evidence="8">
    <location>
        <begin position="1042"/>
        <end position="1051"/>
    </location>
</feature>
<gene>
    <name evidence="10" type="ORF">BSAL_23945</name>
</gene>
<keyword evidence="1" id="KW-0723">Serine/threonine-protein kinase</keyword>
<feature type="domain" description="Protein kinase" evidence="9">
    <location>
        <begin position="706"/>
        <end position="998"/>
    </location>
</feature>
<dbReference type="Pfam" id="PF00069">
    <property type="entry name" value="Pkinase"/>
    <property type="match status" value="1"/>
</dbReference>
<evidence type="ECO:0000256" key="6">
    <source>
        <dbReference type="PROSITE-ProRule" id="PRU10141"/>
    </source>
</evidence>
<feature type="region of interest" description="Disordered" evidence="8">
    <location>
        <begin position="562"/>
        <end position="589"/>
    </location>
</feature>
<dbReference type="PANTHER" id="PTHR22974:SF23">
    <property type="entry name" value="TOUSLED-LIKE KINASE, ISOFORM G"/>
    <property type="match status" value="1"/>
</dbReference>
<evidence type="ECO:0000256" key="5">
    <source>
        <dbReference type="ARBA" id="ARBA00022840"/>
    </source>
</evidence>
<dbReference type="GO" id="GO:0005634">
    <property type="term" value="C:nucleus"/>
    <property type="evidence" value="ECO:0007669"/>
    <property type="project" value="TreeGrafter"/>
</dbReference>
<feature type="binding site" evidence="6">
    <location>
        <position position="735"/>
    </location>
    <ligand>
        <name>ATP</name>
        <dbReference type="ChEBI" id="CHEBI:30616"/>
    </ligand>
</feature>
<dbReference type="OrthoDB" id="346907at2759"/>
<evidence type="ECO:0000256" key="7">
    <source>
        <dbReference type="SAM" id="Coils"/>
    </source>
</evidence>
<feature type="region of interest" description="Disordered" evidence="8">
    <location>
        <begin position="1032"/>
        <end position="1051"/>
    </location>
</feature>
<dbReference type="GO" id="GO:0035556">
    <property type="term" value="P:intracellular signal transduction"/>
    <property type="evidence" value="ECO:0007669"/>
    <property type="project" value="TreeGrafter"/>
</dbReference>
<sequence>MPSPKQARSPKASARAGCTTSAASPTLQPVTKHDEDETALPSGNSNSLPFPKAADAQNEQGATEDDGGAASPTAAGRGGKQPAQPRKKRGRTDELKPQGKKSPAPLLDGGKGSSTEKRKPTDMSLLLPSSSEAAGDTTTATTASGASPLTNGGPSHTQLPPPPPQYCDVDEEDIGSPSKKHQPEKFQVSGTEGRPFSISSGTATVTTPVVAFNGEGEAPNVAPRPLSVSTAATEIVFYPHGDGDVSIGRCPTDNEEDAANDNSANGGRLISERPVPARVSNLSEPNGMYQETGDSPPPRPTTQLAAINAAPAPRGGSPPHHNTSAVNEPPIPSTQQQQQAPHLHAVEPVALLSAATTTLFAGGGGNVAAAPAPASARRRQMTLNDFQPPPPIEITLRKELDEKSCKIDALTQRVAQLEADVAHRGALHEDALRREALRQDSINQYRMSLMTVMQDLAQTVRRDARREQHQRHFELGHIITAGSSGSPFAGSNNAPRETWVEGNRTRELFRQQQLLAKREAYLTQERKDLEKKLALLRKQGATASAIADSFLKSGGTTNYSSDNSGGMSFASDENIPSPTTQPPPGGGNAVTNKIALSIADAIDAEERLQTLKRECDAIEDEKKVLQEKQTVLNAEKKVLQKEIRRIGDEDASEFAFRPAIGPAPASGMQQDSHGGSGGGGQFSPSAGVMPSMIADAAEGTSDSRRYVLINLLGKGGFSEVWKAYDLQTAQFVACKIHKVGREMSIQQRQSYLRHAERELEIMRNLNHPKVTKLLDVFEPEHTTDTFVAVMEYCAGTDLDTHLKIHRTMKELDAKTIMIQLIAALRHMADHPKPVIHYDLKPANILFEQQSTLCLDIKVTDFGLSKIIHNAEEEVLRSNHAAGIELTSQGTGTYWYLPPECFDTTRTPTITGKVDVWAAGVIFYQMLYGRRPFADGISQRQIWQEKLISLQATKKWEFPPTSATGNKVSDEAKAVIQRCLAANPNDRCDIFQLSADPYFRKVGKGAAAAAAVGAAARLATGGRGGQAAVSGALGTGDAGNNNMPPPAARGTF</sequence>
<evidence type="ECO:0000313" key="11">
    <source>
        <dbReference type="Proteomes" id="UP000051952"/>
    </source>
</evidence>
<keyword evidence="11" id="KW-1185">Reference proteome</keyword>
<feature type="region of interest" description="Disordered" evidence="8">
    <location>
        <begin position="249"/>
        <end position="342"/>
    </location>
</feature>
<keyword evidence="4 10" id="KW-0418">Kinase</keyword>
<dbReference type="InterPro" id="IPR017441">
    <property type="entry name" value="Protein_kinase_ATP_BS"/>
</dbReference>
<dbReference type="EMBL" id="CYKH01001776">
    <property type="protein sequence ID" value="CUG89893.1"/>
    <property type="molecule type" value="Genomic_DNA"/>
</dbReference>
<dbReference type="GO" id="GO:0004674">
    <property type="term" value="F:protein serine/threonine kinase activity"/>
    <property type="evidence" value="ECO:0007669"/>
    <property type="project" value="UniProtKB-KW"/>
</dbReference>
<dbReference type="GO" id="GO:0007059">
    <property type="term" value="P:chromosome segregation"/>
    <property type="evidence" value="ECO:0007669"/>
    <property type="project" value="TreeGrafter"/>
</dbReference>
<organism evidence="10 11">
    <name type="scientific">Bodo saltans</name>
    <name type="common">Flagellated protozoan</name>
    <dbReference type="NCBI Taxonomy" id="75058"/>
    <lineage>
        <taxon>Eukaryota</taxon>
        <taxon>Discoba</taxon>
        <taxon>Euglenozoa</taxon>
        <taxon>Kinetoplastea</taxon>
        <taxon>Metakinetoplastina</taxon>
        <taxon>Eubodonida</taxon>
        <taxon>Bodonidae</taxon>
        <taxon>Bodo</taxon>
    </lineage>
</organism>
<keyword evidence="3 6" id="KW-0547">Nucleotide-binding</keyword>
<proteinExistence type="predicted"/>
<accession>A0A0S4JMZ9</accession>
<dbReference type="Proteomes" id="UP000051952">
    <property type="component" value="Unassembled WGS sequence"/>
</dbReference>
<dbReference type="InterPro" id="IPR008271">
    <property type="entry name" value="Ser/Thr_kinase_AS"/>
</dbReference>
<evidence type="ECO:0000259" key="9">
    <source>
        <dbReference type="PROSITE" id="PS50011"/>
    </source>
</evidence>
<feature type="compositionally biased region" description="Polar residues" evidence="8">
    <location>
        <begin position="148"/>
        <end position="158"/>
    </location>
</feature>
<evidence type="ECO:0000256" key="1">
    <source>
        <dbReference type="ARBA" id="ARBA00022527"/>
    </source>
</evidence>
<dbReference type="PROSITE" id="PS00108">
    <property type="entry name" value="PROTEIN_KINASE_ST"/>
    <property type="match status" value="1"/>
</dbReference>
<dbReference type="GO" id="GO:0005524">
    <property type="term" value="F:ATP binding"/>
    <property type="evidence" value="ECO:0007669"/>
    <property type="project" value="UniProtKB-UniRule"/>
</dbReference>
<keyword evidence="7" id="KW-0175">Coiled coil</keyword>
<protein>
    <submittedName>
        <fullName evidence="10">Protein kinase, putative</fullName>
    </submittedName>
</protein>
<feature type="coiled-coil region" evidence="7">
    <location>
        <begin position="594"/>
        <end position="642"/>
    </location>
</feature>
<name>A0A0S4JMZ9_BODSA</name>
<dbReference type="PANTHER" id="PTHR22974">
    <property type="entry name" value="MIXED LINEAGE PROTEIN KINASE"/>
    <property type="match status" value="1"/>
</dbReference>
<keyword evidence="2" id="KW-0808">Transferase</keyword>
<reference evidence="11" key="1">
    <citation type="submission" date="2015-09" db="EMBL/GenBank/DDBJ databases">
        <authorList>
            <consortium name="Pathogen Informatics"/>
        </authorList>
    </citation>
    <scope>NUCLEOTIDE SEQUENCE [LARGE SCALE GENOMIC DNA]</scope>
    <source>
        <strain evidence="11">Lake Konstanz</strain>
    </source>
</reference>
<feature type="region of interest" description="Disordered" evidence="8">
    <location>
        <begin position="1"/>
        <end position="201"/>
    </location>
</feature>
<evidence type="ECO:0000256" key="3">
    <source>
        <dbReference type="ARBA" id="ARBA00022741"/>
    </source>
</evidence>
<feature type="compositionally biased region" description="Low complexity" evidence="8">
    <location>
        <begin position="129"/>
        <end position="147"/>
    </location>
</feature>
<evidence type="ECO:0000313" key="10">
    <source>
        <dbReference type="EMBL" id="CUG89893.1"/>
    </source>
</evidence>
<feature type="region of interest" description="Disordered" evidence="8">
    <location>
        <begin position="659"/>
        <end position="687"/>
    </location>
</feature>
<dbReference type="InterPro" id="IPR000719">
    <property type="entry name" value="Prot_kinase_dom"/>
</dbReference>
<feature type="compositionally biased region" description="Polar residues" evidence="8">
    <location>
        <begin position="18"/>
        <end position="29"/>
    </location>
</feature>
<dbReference type="PROSITE" id="PS00107">
    <property type="entry name" value="PROTEIN_KINASE_ATP"/>
    <property type="match status" value="1"/>
</dbReference>
<dbReference type="Gene3D" id="1.10.510.10">
    <property type="entry name" value="Transferase(Phosphotransferase) domain 1"/>
    <property type="match status" value="1"/>
</dbReference>
<dbReference type="PROSITE" id="PS50011">
    <property type="entry name" value="PROTEIN_KINASE_DOM"/>
    <property type="match status" value="1"/>
</dbReference>
<evidence type="ECO:0000256" key="8">
    <source>
        <dbReference type="SAM" id="MobiDB-lite"/>
    </source>
</evidence>
<dbReference type="VEuPathDB" id="TriTrypDB:BSAL_23945"/>
<evidence type="ECO:0000256" key="2">
    <source>
        <dbReference type="ARBA" id="ARBA00022679"/>
    </source>
</evidence>
<dbReference type="SUPFAM" id="SSF56112">
    <property type="entry name" value="Protein kinase-like (PK-like)"/>
    <property type="match status" value="1"/>
</dbReference>
<keyword evidence="5 6" id="KW-0067">ATP-binding</keyword>
<dbReference type="InterPro" id="IPR011009">
    <property type="entry name" value="Kinase-like_dom_sf"/>
</dbReference>
<evidence type="ECO:0000256" key="4">
    <source>
        <dbReference type="ARBA" id="ARBA00022777"/>
    </source>
</evidence>
<dbReference type="AlphaFoldDB" id="A0A0S4JMZ9"/>